<dbReference type="EMBL" id="CAADEY010000028">
    <property type="protein sequence ID" value="VFJ50287.1"/>
    <property type="molecule type" value="Genomic_DNA"/>
</dbReference>
<dbReference type="Pfam" id="PF04255">
    <property type="entry name" value="DUF433"/>
    <property type="match status" value="1"/>
</dbReference>
<dbReference type="AlphaFoldDB" id="A0A450SD43"/>
<organism evidence="1">
    <name type="scientific">Candidatus Kentrum sp. DK</name>
    <dbReference type="NCBI Taxonomy" id="2126562"/>
    <lineage>
        <taxon>Bacteria</taxon>
        <taxon>Pseudomonadati</taxon>
        <taxon>Pseudomonadota</taxon>
        <taxon>Gammaproteobacteria</taxon>
        <taxon>Candidatus Kentrum</taxon>
    </lineage>
</organism>
<gene>
    <name evidence="1" type="ORF">BECKDK2373C_GA0170839_102829</name>
</gene>
<dbReference type="Gene3D" id="1.10.10.10">
    <property type="entry name" value="Winged helix-like DNA-binding domain superfamily/Winged helix DNA-binding domain"/>
    <property type="match status" value="1"/>
</dbReference>
<dbReference type="PANTHER" id="PTHR34849:SF3">
    <property type="entry name" value="SSR2962 PROTEIN"/>
    <property type="match status" value="1"/>
</dbReference>
<name>A0A450SD43_9GAMM</name>
<evidence type="ECO:0000313" key="1">
    <source>
        <dbReference type="EMBL" id="VFJ50287.1"/>
    </source>
</evidence>
<dbReference type="InterPro" id="IPR007367">
    <property type="entry name" value="DUF433"/>
</dbReference>
<dbReference type="SUPFAM" id="SSF46689">
    <property type="entry name" value="Homeodomain-like"/>
    <property type="match status" value="1"/>
</dbReference>
<sequence>MNIHHPIEIEPGICHGRPVIRGTRVPVAIVVGSLAARMSIEEVMHEYGLTREDIRAALVFANGLGM</sequence>
<accession>A0A450SD43</accession>
<reference evidence="1" key="1">
    <citation type="submission" date="2019-02" db="EMBL/GenBank/DDBJ databases">
        <authorList>
            <person name="Gruber-Vodicka R. H."/>
            <person name="Seah K. B. B."/>
        </authorList>
    </citation>
    <scope>NUCLEOTIDE SEQUENCE</scope>
    <source>
        <strain evidence="1">BECK_DK161</strain>
    </source>
</reference>
<dbReference type="InterPro" id="IPR036388">
    <property type="entry name" value="WH-like_DNA-bd_sf"/>
</dbReference>
<protein>
    <submittedName>
        <fullName evidence="1">Uncharacterized conserved protein, DUF433 family</fullName>
    </submittedName>
</protein>
<proteinExistence type="predicted"/>
<dbReference type="InterPro" id="IPR009057">
    <property type="entry name" value="Homeodomain-like_sf"/>
</dbReference>
<dbReference type="PANTHER" id="PTHR34849">
    <property type="entry name" value="SSL5025 PROTEIN"/>
    <property type="match status" value="1"/>
</dbReference>